<evidence type="ECO:0000313" key="1">
    <source>
        <dbReference type="EMBL" id="PXF49555.1"/>
    </source>
</evidence>
<organism evidence="1 2">
    <name type="scientific">Gracilariopsis chorda</name>
    <dbReference type="NCBI Taxonomy" id="448386"/>
    <lineage>
        <taxon>Eukaryota</taxon>
        <taxon>Rhodophyta</taxon>
        <taxon>Florideophyceae</taxon>
        <taxon>Rhodymeniophycidae</taxon>
        <taxon>Gracilariales</taxon>
        <taxon>Gracilariaceae</taxon>
        <taxon>Gracilariopsis</taxon>
    </lineage>
</organism>
<keyword evidence="2" id="KW-1185">Reference proteome</keyword>
<sequence length="409" mass="45666">MFQQENKVAARQIVESLRKTLNSCTADLGRLRNSLDQNPTGTPNDAREFVKNTAHEVEKLRRDVAPLCAIMRNTPRAQELMNAAYKQINSVEDIFHRFEEHAQEKYGIEPLRLPGKPGADVCESIHIPSTQVSHIDGFSSMMKHGCAISSLSHSRTPVTKQAVSHADGAIPATPRLEDFGLRDEDIRALTTKGTGAQNKENFSSTDIPENYSMSVARNAGVKIDEDENYETMVLNSMSALGIETPDQLAQRFATRRNVALKEVLQTTTPRVKAGSQERTLDYTGLAHGYFESTRKNPSNRLHRTLNFGETPVVKSRSRDAIIELYEELDDFWKSTFSLETVQEVCYALGASESREFSKAELLDILGKHVPVQRSETLVAVLSKMKALRIHKVHGNDAVYSLSLCSHPEL</sequence>
<name>A0A2V3J573_9FLOR</name>
<proteinExistence type="predicted"/>
<protein>
    <submittedName>
        <fullName evidence="1">Uncharacterized protein</fullName>
    </submittedName>
</protein>
<dbReference type="EMBL" id="NBIV01000004">
    <property type="protein sequence ID" value="PXF49555.1"/>
    <property type="molecule type" value="Genomic_DNA"/>
</dbReference>
<dbReference type="Proteomes" id="UP000247409">
    <property type="component" value="Unassembled WGS sequence"/>
</dbReference>
<comment type="caution">
    <text evidence="1">The sequence shown here is derived from an EMBL/GenBank/DDBJ whole genome shotgun (WGS) entry which is preliminary data.</text>
</comment>
<evidence type="ECO:0000313" key="2">
    <source>
        <dbReference type="Proteomes" id="UP000247409"/>
    </source>
</evidence>
<reference evidence="1 2" key="1">
    <citation type="journal article" date="2018" name="Mol. Biol. Evol.">
        <title>Analysis of the draft genome of the red seaweed Gracilariopsis chorda provides insights into genome size evolution in Rhodophyta.</title>
        <authorList>
            <person name="Lee J."/>
            <person name="Yang E.C."/>
            <person name="Graf L."/>
            <person name="Yang J.H."/>
            <person name="Qiu H."/>
            <person name="Zel Zion U."/>
            <person name="Chan C.X."/>
            <person name="Stephens T.G."/>
            <person name="Weber A.P.M."/>
            <person name="Boo G.H."/>
            <person name="Boo S.M."/>
            <person name="Kim K.M."/>
            <person name="Shin Y."/>
            <person name="Jung M."/>
            <person name="Lee S.J."/>
            <person name="Yim H.S."/>
            <person name="Lee J.H."/>
            <person name="Bhattacharya D."/>
            <person name="Yoon H.S."/>
        </authorList>
    </citation>
    <scope>NUCLEOTIDE SEQUENCE [LARGE SCALE GENOMIC DNA]</scope>
    <source>
        <strain evidence="1 2">SKKU-2015</strain>
        <tissue evidence="1">Whole body</tissue>
    </source>
</reference>
<dbReference type="OrthoDB" id="10418764at2759"/>
<accession>A0A2V3J573</accession>
<dbReference type="AlphaFoldDB" id="A0A2V3J573"/>
<gene>
    <name evidence="1" type="ORF">BWQ96_00625</name>
</gene>